<evidence type="ECO:0000256" key="1">
    <source>
        <dbReference type="SAM" id="MobiDB-lite"/>
    </source>
</evidence>
<accession>A0AAV4CXV7</accession>
<keyword evidence="4" id="KW-1185">Reference proteome</keyword>
<name>A0AAV4CXV7_9GAST</name>
<protein>
    <submittedName>
        <fullName evidence="3">Cathepsin d</fullName>
    </submittedName>
</protein>
<feature type="region of interest" description="Disordered" evidence="1">
    <location>
        <begin position="1"/>
        <end position="41"/>
    </location>
</feature>
<feature type="compositionally biased region" description="Polar residues" evidence="1">
    <location>
        <begin position="27"/>
        <end position="41"/>
    </location>
</feature>
<dbReference type="Pfam" id="PF00026">
    <property type="entry name" value="Asp"/>
    <property type="match status" value="1"/>
</dbReference>
<evidence type="ECO:0000313" key="3">
    <source>
        <dbReference type="EMBL" id="GFO36757.1"/>
    </source>
</evidence>
<dbReference type="AlphaFoldDB" id="A0AAV4CXV7"/>
<dbReference type="EMBL" id="BLXT01007137">
    <property type="protein sequence ID" value="GFO36757.1"/>
    <property type="molecule type" value="Genomic_DNA"/>
</dbReference>
<sequence>MLLQNKKPLSPYVSKSEKQRKPFRLHASSQENGNPINDSPPLSTSEIKLWNLSNAMHYGIVGIGAPGQVFNVLFDTCSSPMWITSSLDELRHPSYRT</sequence>
<dbReference type="PROSITE" id="PS51767">
    <property type="entry name" value="PEPTIDASE_A1"/>
    <property type="match status" value="1"/>
</dbReference>
<proteinExistence type="predicted"/>
<dbReference type="Gene3D" id="2.40.70.10">
    <property type="entry name" value="Acid Proteases"/>
    <property type="match status" value="1"/>
</dbReference>
<organism evidence="3 4">
    <name type="scientific">Plakobranchus ocellatus</name>
    <dbReference type="NCBI Taxonomy" id="259542"/>
    <lineage>
        <taxon>Eukaryota</taxon>
        <taxon>Metazoa</taxon>
        <taxon>Spiralia</taxon>
        <taxon>Lophotrochozoa</taxon>
        <taxon>Mollusca</taxon>
        <taxon>Gastropoda</taxon>
        <taxon>Heterobranchia</taxon>
        <taxon>Euthyneura</taxon>
        <taxon>Panpulmonata</taxon>
        <taxon>Sacoglossa</taxon>
        <taxon>Placobranchoidea</taxon>
        <taxon>Plakobranchidae</taxon>
        <taxon>Plakobranchus</taxon>
    </lineage>
</organism>
<gene>
    <name evidence="3" type="ORF">PoB_006326200</name>
</gene>
<dbReference type="InterPro" id="IPR021109">
    <property type="entry name" value="Peptidase_aspartic_dom_sf"/>
</dbReference>
<dbReference type="SUPFAM" id="SSF50630">
    <property type="entry name" value="Acid proteases"/>
    <property type="match status" value="1"/>
</dbReference>
<reference evidence="3 4" key="1">
    <citation type="journal article" date="2021" name="Elife">
        <title>Chloroplast acquisition without the gene transfer in kleptoplastic sea slugs, Plakobranchus ocellatus.</title>
        <authorList>
            <person name="Maeda T."/>
            <person name="Takahashi S."/>
            <person name="Yoshida T."/>
            <person name="Shimamura S."/>
            <person name="Takaki Y."/>
            <person name="Nagai Y."/>
            <person name="Toyoda A."/>
            <person name="Suzuki Y."/>
            <person name="Arimoto A."/>
            <person name="Ishii H."/>
            <person name="Satoh N."/>
            <person name="Nishiyama T."/>
            <person name="Hasebe M."/>
            <person name="Maruyama T."/>
            <person name="Minagawa J."/>
            <person name="Obokata J."/>
            <person name="Shigenobu S."/>
        </authorList>
    </citation>
    <scope>NUCLEOTIDE SEQUENCE [LARGE SCALE GENOMIC DNA]</scope>
</reference>
<evidence type="ECO:0000313" key="4">
    <source>
        <dbReference type="Proteomes" id="UP000735302"/>
    </source>
</evidence>
<dbReference type="Proteomes" id="UP000735302">
    <property type="component" value="Unassembled WGS sequence"/>
</dbReference>
<comment type="caution">
    <text evidence="3">The sequence shown here is derived from an EMBL/GenBank/DDBJ whole genome shotgun (WGS) entry which is preliminary data.</text>
</comment>
<evidence type="ECO:0000259" key="2">
    <source>
        <dbReference type="PROSITE" id="PS51767"/>
    </source>
</evidence>
<feature type="domain" description="Peptidase A1" evidence="2">
    <location>
        <begin position="57"/>
        <end position="97"/>
    </location>
</feature>
<dbReference type="InterPro" id="IPR033121">
    <property type="entry name" value="PEPTIDASE_A1"/>
</dbReference>